<dbReference type="EMBL" id="PZJJ01000010">
    <property type="protein sequence ID" value="PTL39110.1"/>
    <property type="molecule type" value="Genomic_DNA"/>
</dbReference>
<dbReference type="InterPro" id="IPR050490">
    <property type="entry name" value="Bact_solute-bd_prot1"/>
</dbReference>
<feature type="region of interest" description="Disordered" evidence="1">
    <location>
        <begin position="32"/>
        <end position="57"/>
    </location>
</feature>
<dbReference type="SUPFAM" id="SSF53850">
    <property type="entry name" value="Periplasmic binding protein-like II"/>
    <property type="match status" value="1"/>
</dbReference>
<evidence type="ECO:0008006" key="4">
    <source>
        <dbReference type="Google" id="ProtNLM"/>
    </source>
</evidence>
<dbReference type="Pfam" id="PF13416">
    <property type="entry name" value="SBP_bac_8"/>
    <property type="match status" value="1"/>
</dbReference>
<gene>
    <name evidence="2" type="ORF">C6Y45_07990</name>
</gene>
<organism evidence="2 3">
    <name type="scientific">Alkalicoccus saliphilus</name>
    <dbReference type="NCBI Taxonomy" id="200989"/>
    <lineage>
        <taxon>Bacteria</taxon>
        <taxon>Bacillati</taxon>
        <taxon>Bacillota</taxon>
        <taxon>Bacilli</taxon>
        <taxon>Bacillales</taxon>
        <taxon>Bacillaceae</taxon>
        <taxon>Alkalicoccus</taxon>
    </lineage>
</organism>
<dbReference type="InterPro" id="IPR006059">
    <property type="entry name" value="SBP"/>
</dbReference>
<keyword evidence="3" id="KW-1185">Reference proteome</keyword>
<comment type="caution">
    <text evidence="2">The sequence shown here is derived from an EMBL/GenBank/DDBJ whole genome shotgun (WGS) entry which is preliminary data.</text>
</comment>
<evidence type="ECO:0000313" key="2">
    <source>
        <dbReference type="EMBL" id="PTL39110.1"/>
    </source>
</evidence>
<feature type="region of interest" description="Disordered" evidence="1">
    <location>
        <begin position="436"/>
        <end position="455"/>
    </location>
</feature>
<proteinExistence type="predicted"/>
<dbReference type="RefSeq" id="WP_107584711.1">
    <property type="nucleotide sequence ID" value="NZ_PZJJ01000010.1"/>
</dbReference>
<name>A0A2T4U6T6_9BACI</name>
<sequence>MKKSRLTTFTVLAGVTVLFTACGGGLNEAAEDMENENSNNEEENNLGGEENDSEGEVVEEPGVLNWQAIPPYSLQATDEERVEYLESAISEWEEENEGMEVNPMVTTSNISEGMARLQEQASQGRAPDVAMIDSYIFPRFYDYLQPLDPFMEEAGLTIDDFFPFAQEVMTGPDGNVYGIQFTTDVRNLYYNTELVPEPPESWEEVLEIGQELSEDGYDAFMFPGGTDEPTVNTSLWPYFWAQGGELVDEDGEPVFGEGENREIMLETLEYLEELVDSGVTPTRVTTYGNEADLNAEIAGGNLGMFIGGNWQVAQMREILGDDADKWDVAPIPHKDPEDQTTLAGGWVWGIFAEDEEKQQAAFDFITHTFVEDEGMGEWATIGGYLPTRESLYDSEHYEGGEFSDEFSEFLNHAEMRPAAESYTSISAELSNAVSSVLSGSSSPEDALDDAWESVQ</sequence>
<dbReference type="PANTHER" id="PTHR43649:SF30">
    <property type="entry name" value="ABC TRANSPORTER SUBSTRATE-BINDING PROTEIN"/>
    <property type="match status" value="1"/>
</dbReference>
<dbReference type="Proteomes" id="UP000240509">
    <property type="component" value="Unassembled WGS sequence"/>
</dbReference>
<dbReference type="AlphaFoldDB" id="A0A2T4U6T6"/>
<protein>
    <recommendedName>
        <fullName evidence="4">ABC transporter substrate-binding protein</fullName>
    </recommendedName>
</protein>
<accession>A0A2T4U6T6</accession>
<reference evidence="2 3" key="1">
    <citation type="submission" date="2018-03" db="EMBL/GenBank/DDBJ databases">
        <title>Alkalicoccus saliphilus sp. nov., isolated from a mineral pool.</title>
        <authorList>
            <person name="Zhao B."/>
        </authorList>
    </citation>
    <scope>NUCLEOTIDE SEQUENCE [LARGE SCALE GENOMIC DNA]</scope>
    <source>
        <strain evidence="2 3">6AG</strain>
    </source>
</reference>
<dbReference type="OrthoDB" id="9808332at2"/>
<dbReference type="PROSITE" id="PS51257">
    <property type="entry name" value="PROKAR_LIPOPROTEIN"/>
    <property type="match status" value="1"/>
</dbReference>
<dbReference type="Gene3D" id="3.40.190.10">
    <property type="entry name" value="Periplasmic binding protein-like II"/>
    <property type="match status" value="2"/>
</dbReference>
<evidence type="ECO:0000256" key="1">
    <source>
        <dbReference type="SAM" id="MobiDB-lite"/>
    </source>
</evidence>
<dbReference type="PANTHER" id="PTHR43649">
    <property type="entry name" value="ARABINOSE-BINDING PROTEIN-RELATED"/>
    <property type="match status" value="1"/>
</dbReference>
<feature type="compositionally biased region" description="Acidic residues" evidence="1">
    <location>
        <begin position="445"/>
        <end position="455"/>
    </location>
</feature>
<evidence type="ECO:0000313" key="3">
    <source>
        <dbReference type="Proteomes" id="UP000240509"/>
    </source>
</evidence>